<dbReference type="STRING" id="555088.DealDRAFT_1571"/>
<keyword evidence="1" id="KW-0472">Membrane</keyword>
<dbReference type="Gene3D" id="1.20.144.10">
    <property type="entry name" value="Phosphatidic acid phosphatase type 2/haloperoxidase"/>
    <property type="match status" value="1"/>
</dbReference>
<keyword evidence="1" id="KW-1133">Transmembrane helix</keyword>
<organism evidence="3 4">
    <name type="scientific">Dethiobacter alkaliphilus AHT 1</name>
    <dbReference type="NCBI Taxonomy" id="555088"/>
    <lineage>
        <taxon>Bacteria</taxon>
        <taxon>Bacillati</taxon>
        <taxon>Bacillota</taxon>
        <taxon>Dethiobacteria</taxon>
        <taxon>Dethiobacterales</taxon>
        <taxon>Dethiobacteraceae</taxon>
        <taxon>Dethiobacter</taxon>
    </lineage>
</organism>
<keyword evidence="1" id="KW-0812">Transmembrane</keyword>
<evidence type="ECO:0000313" key="3">
    <source>
        <dbReference type="EMBL" id="EEG77448.1"/>
    </source>
</evidence>
<dbReference type="eggNOG" id="COG0671">
    <property type="taxonomic scope" value="Bacteria"/>
</dbReference>
<name>C0GGK7_DETAL</name>
<evidence type="ECO:0000256" key="1">
    <source>
        <dbReference type="SAM" id="Phobius"/>
    </source>
</evidence>
<feature type="transmembrane region" description="Helical" evidence="1">
    <location>
        <begin position="32"/>
        <end position="50"/>
    </location>
</feature>
<dbReference type="Pfam" id="PF01569">
    <property type="entry name" value="PAP2"/>
    <property type="match status" value="1"/>
</dbReference>
<evidence type="ECO:0000313" key="4">
    <source>
        <dbReference type="Proteomes" id="UP000006443"/>
    </source>
</evidence>
<gene>
    <name evidence="3" type="ORF">DealDRAFT_1571</name>
</gene>
<proteinExistence type="predicted"/>
<feature type="transmembrane region" description="Helical" evidence="1">
    <location>
        <begin position="148"/>
        <end position="165"/>
    </location>
</feature>
<dbReference type="Proteomes" id="UP000006443">
    <property type="component" value="Unassembled WGS sequence"/>
</dbReference>
<dbReference type="EMBL" id="ACJM01000007">
    <property type="protein sequence ID" value="EEG77448.1"/>
    <property type="molecule type" value="Genomic_DNA"/>
</dbReference>
<dbReference type="InterPro" id="IPR036938">
    <property type="entry name" value="PAP2/HPO_sf"/>
</dbReference>
<comment type="caution">
    <text evidence="3">The sequence shown here is derived from an EMBL/GenBank/DDBJ whole genome shotgun (WGS) entry which is preliminary data.</text>
</comment>
<dbReference type="InterPro" id="IPR000326">
    <property type="entry name" value="PAP2/HPO"/>
</dbReference>
<evidence type="ECO:0000259" key="2">
    <source>
        <dbReference type="SMART" id="SM00014"/>
    </source>
</evidence>
<dbReference type="AlphaFoldDB" id="C0GGK7"/>
<feature type="domain" description="Phosphatidic acid phosphatase type 2/haloperoxidase" evidence="2">
    <location>
        <begin position="56"/>
        <end position="163"/>
    </location>
</feature>
<accession>C0GGK7</accession>
<dbReference type="SMART" id="SM00014">
    <property type="entry name" value="acidPPc"/>
    <property type="match status" value="1"/>
</dbReference>
<dbReference type="PANTHER" id="PTHR14969">
    <property type="entry name" value="SPHINGOSINE-1-PHOSPHATE PHOSPHOHYDROLASE"/>
    <property type="match status" value="1"/>
</dbReference>
<dbReference type="PANTHER" id="PTHR14969:SF13">
    <property type="entry name" value="AT30094P"/>
    <property type="match status" value="1"/>
</dbReference>
<feature type="transmembrane region" description="Helical" evidence="1">
    <location>
        <begin position="108"/>
        <end position="128"/>
    </location>
</feature>
<reference evidence="3 4" key="1">
    <citation type="submission" date="2009-02" db="EMBL/GenBank/DDBJ databases">
        <title>Sequencing of the draft genome and assembly of Dethiobacter alkaliphilus AHT 1.</title>
        <authorList>
            <consortium name="US DOE Joint Genome Institute (JGI-PGF)"/>
            <person name="Lucas S."/>
            <person name="Copeland A."/>
            <person name="Lapidus A."/>
            <person name="Glavina del Rio T."/>
            <person name="Dalin E."/>
            <person name="Tice H."/>
            <person name="Bruce D."/>
            <person name="Goodwin L."/>
            <person name="Pitluck S."/>
            <person name="Larimer F."/>
            <person name="Land M.L."/>
            <person name="Hauser L."/>
            <person name="Muyzer G."/>
        </authorList>
    </citation>
    <scope>NUCLEOTIDE SEQUENCE [LARGE SCALE GENOMIC DNA]</scope>
    <source>
        <strain evidence="3 4">AHT 1</strain>
    </source>
</reference>
<dbReference type="RefSeq" id="WP_008516420.1">
    <property type="nucleotide sequence ID" value="NZ_ACJM01000007.1"/>
</dbReference>
<dbReference type="SUPFAM" id="SSF48317">
    <property type="entry name" value="Acid phosphatase/Vanadium-dependent haloperoxidase"/>
    <property type="match status" value="1"/>
</dbReference>
<dbReference type="OrthoDB" id="9789113at2"/>
<protein>
    <submittedName>
        <fullName evidence="3">Phosphoesterase PA-phosphatase related protein</fullName>
    </submittedName>
</protein>
<sequence>MLARLDRTLFEWLYGLGCGTWLGNVMVPVTKLSSKVFYVLYLGFIVFLLVQRDEKIIPLLLGPAAGLLFARELRRIWCRPRPFVELEIDSLVHHGADGSFPSKHSMSAFAIGMSIWYVNPSVGVWVLALAGLTGLSRVMVGVHYPSDILVGAGIGVLASVAAFNLL</sequence>
<keyword evidence="4" id="KW-1185">Reference proteome</keyword>